<keyword evidence="1 3" id="KW-0853">WD repeat</keyword>
<reference evidence="6 7" key="1">
    <citation type="submission" date="2022-05" db="EMBL/GenBank/DDBJ databases">
        <authorList>
            <consortium name="Genoscope - CEA"/>
            <person name="William W."/>
        </authorList>
    </citation>
    <scope>NUCLEOTIDE SEQUENCE [LARGE SCALE GENOMIC DNA]</scope>
</reference>
<dbReference type="InterPro" id="IPR019775">
    <property type="entry name" value="WD40_repeat_CS"/>
</dbReference>
<protein>
    <recommendedName>
        <fullName evidence="5">WDR90 4th beta-propeller domain-containing protein</fullName>
    </recommendedName>
</protein>
<evidence type="ECO:0000313" key="6">
    <source>
        <dbReference type="EMBL" id="CAH3160320.1"/>
    </source>
</evidence>
<feature type="repeat" description="WD" evidence="3">
    <location>
        <begin position="143"/>
        <end position="187"/>
    </location>
</feature>
<dbReference type="InterPro" id="IPR001680">
    <property type="entry name" value="WD40_rpt"/>
</dbReference>
<dbReference type="PROSITE" id="PS50082">
    <property type="entry name" value="WD_REPEATS_2"/>
    <property type="match status" value="5"/>
</dbReference>
<name>A0ABN8QAX4_9CNID</name>
<feature type="region of interest" description="Disordered" evidence="4">
    <location>
        <begin position="355"/>
        <end position="378"/>
    </location>
</feature>
<feature type="compositionally biased region" description="Basic residues" evidence="4">
    <location>
        <begin position="485"/>
        <end position="494"/>
    </location>
</feature>
<keyword evidence="7" id="KW-1185">Reference proteome</keyword>
<dbReference type="SMART" id="SM00320">
    <property type="entry name" value="WD40"/>
    <property type="match status" value="7"/>
</dbReference>
<keyword evidence="2" id="KW-0677">Repeat</keyword>
<feature type="compositionally biased region" description="Basic and acidic residues" evidence="4">
    <location>
        <begin position="403"/>
        <end position="414"/>
    </location>
</feature>
<gene>
    <name evidence="6" type="ORF">PLOB_00004118</name>
</gene>
<dbReference type="Pfam" id="PF00400">
    <property type="entry name" value="WD40"/>
    <property type="match status" value="2"/>
</dbReference>
<proteinExistence type="predicted"/>
<dbReference type="InterPro" id="IPR036322">
    <property type="entry name" value="WD40_repeat_dom_sf"/>
</dbReference>
<evidence type="ECO:0000256" key="1">
    <source>
        <dbReference type="ARBA" id="ARBA00022574"/>
    </source>
</evidence>
<comment type="caution">
    <text evidence="6">The sequence shown here is derived from an EMBL/GenBank/DDBJ whole genome shotgun (WGS) entry which is preliminary data.</text>
</comment>
<feature type="compositionally biased region" description="Basic and acidic residues" evidence="4">
    <location>
        <begin position="459"/>
        <end position="477"/>
    </location>
</feature>
<feature type="region of interest" description="Disordered" evidence="4">
    <location>
        <begin position="403"/>
        <end position="512"/>
    </location>
</feature>
<dbReference type="PANTHER" id="PTHR19848:SF8">
    <property type="entry name" value="F-BOX AND WD REPEAT DOMAIN CONTAINING 7"/>
    <property type="match status" value="1"/>
</dbReference>
<sequence length="588" mass="64190">MSVSAEKQTNLSGHKWHVCQLEFSPSGLHLASASWDKTVRIWDLSTLESMFVLRHHRNPVTCLSWQPRGAAEGHLGRLASGSADGTVALWSGETGKLLQSISHHKGWVLGTSFSSGGDLLASAGWDKTVCLSDVRTGRLIHRLVGHTTGVWNCVFQTSGISTNLLCSGADDGSLKIWDTRMANSVMSLVGAHDDSVKSCAWSPDGGYIASGAADNKIALWEPRSGTLLIKLRAHEDAVNEIQFYPVISSKSVPIIFSVGDNSCRVWHPLRKRSKQLQIIKQHRLGLEVEALALSPDGTLLATGARDKDIILSSLDVSLTEVDALPIEDQSEAAINKGATLWKKYTKKVMQKIMSETSDSDSSQSPRNAKNTASLVGRAVYKTEQKPKVNGIFKDSQHTVVEVNGEKSTDGVIKDHRAKLRKSSRPQDSTEAPVKSTNGLDDAQSDGIITDHRARLRKTSRPDGNEEHSKATNGRDNHTQSSGIPKHPRGILRKSSRPDSTGSEDNSTNEFDLVRQRLRHVELQNGHDDVDINGSSYSIFDENGLYPKRNGYHSHNDSSSVSSSSYYGDIEDVAKEMCDLANGVADSRL</sequence>
<feature type="domain" description="WDR90 4th beta-propeller" evidence="5">
    <location>
        <begin position="18"/>
        <end position="156"/>
    </location>
</feature>
<dbReference type="CDD" id="cd00200">
    <property type="entry name" value="WD40"/>
    <property type="match status" value="1"/>
</dbReference>
<dbReference type="InterPro" id="IPR055440">
    <property type="entry name" value="Beta-prop_WDR90_4th"/>
</dbReference>
<dbReference type="Proteomes" id="UP001159405">
    <property type="component" value="Unassembled WGS sequence"/>
</dbReference>
<evidence type="ECO:0000259" key="5">
    <source>
        <dbReference type="Pfam" id="PF23342"/>
    </source>
</evidence>
<feature type="compositionally biased region" description="Low complexity" evidence="4">
    <location>
        <begin position="355"/>
        <end position="364"/>
    </location>
</feature>
<dbReference type="PRINTS" id="PR00320">
    <property type="entry name" value="GPROTEINBRPT"/>
</dbReference>
<dbReference type="InterPro" id="IPR020472">
    <property type="entry name" value="WD40_PAC1"/>
</dbReference>
<dbReference type="Pfam" id="PF23342">
    <property type="entry name" value="WDR90_beta-prop_4th"/>
    <property type="match status" value="1"/>
</dbReference>
<evidence type="ECO:0000256" key="4">
    <source>
        <dbReference type="SAM" id="MobiDB-lite"/>
    </source>
</evidence>
<feature type="compositionally biased region" description="Polar residues" evidence="4">
    <location>
        <begin position="425"/>
        <end position="438"/>
    </location>
</feature>
<feature type="repeat" description="WD" evidence="3">
    <location>
        <begin position="11"/>
        <end position="52"/>
    </location>
</feature>
<dbReference type="SUPFAM" id="SSF50978">
    <property type="entry name" value="WD40 repeat-like"/>
    <property type="match status" value="1"/>
</dbReference>
<organism evidence="6 7">
    <name type="scientific">Porites lobata</name>
    <dbReference type="NCBI Taxonomy" id="104759"/>
    <lineage>
        <taxon>Eukaryota</taxon>
        <taxon>Metazoa</taxon>
        <taxon>Cnidaria</taxon>
        <taxon>Anthozoa</taxon>
        <taxon>Hexacorallia</taxon>
        <taxon>Scleractinia</taxon>
        <taxon>Fungiina</taxon>
        <taxon>Poritidae</taxon>
        <taxon>Porites</taxon>
    </lineage>
</organism>
<dbReference type="PROSITE" id="PS50294">
    <property type="entry name" value="WD_REPEATS_REGION"/>
    <property type="match status" value="3"/>
</dbReference>
<dbReference type="Gene3D" id="2.130.10.10">
    <property type="entry name" value="YVTN repeat-like/Quinoprotein amine dehydrogenase"/>
    <property type="match status" value="2"/>
</dbReference>
<dbReference type="EMBL" id="CALNXK010000116">
    <property type="protein sequence ID" value="CAH3160320.1"/>
    <property type="molecule type" value="Genomic_DNA"/>
</dbReference>
<evidence type="ECO:0000313" key="7">
    <source>
        <dbReference type="Proteomes" id="UP001159405"/>
    </source>
</evidence>
<dbReference type="PROSITE" id="PS00678">
    <property type="entry name" value="WD_REPEATS_1"/>
    <property type="match status" value="2"/>
</dbReference>
<dbReference type="PANTHER" id="PTHR19848">
    <property type="entry name" value="WD40 REPEAT PROTEIN"/>
    <property type="match status" value="1"/>
</dbReference>
<feature type="repeat" description="WD" evidence="3">
    <location>
        <begin position="189"/>
        <end position="230"/>
    </location>
</feature>
<feature type="repeat" description="WD" evidence="3">
    <location>
        <begin position="101"/>
        <end position="142"/>
    </location>
</feature>
<feature type="compositionally biased region" description="Polar residues" evidence="4">
    <location>
        <begin position="497"/>
        <end position="509"/>
    </location>
</feature>
<evidence type="ECO:0000256" key="3">
    <source>
        <dbReference type="PROSITE-ProRule" id="PRU00221"/>
    </source>
</evidence>
<accession>A0ABN8QAX4</accession>
<evidence type="ECO:0000256" key="2">
    <source>
        <dbReference type="ARBA" id="ARBA00022737"/>
    </source>
</evidence>
<feature type="repeat" description="WD" evidence="3">
    <location>
        <begin position="53"/>
        <end position="100"/>
    </location>
</feature>
<dbReference type="InterPro" id="IPR015943">
    <property type="entry name" value="WD40/YVTN_repeat-like_dom_sf"/>
</dbReference>